<reference evidence="5 6" key="1">
    <citation type="submission" date="2019-10" db="EMBL/GenBank/DDBJ databases">
        <title>Draft Genome Assembly of Rhodococcus zopfii DSM44189.</title>
        <authorList>
            <person name="Sutton J.M."/>
            <person name="Akob D.M."/>
            <person name="Bushman T.J."/>
        </authorList>
    </citation>
    <scope>NUCLEOTIDE SEQUENCE [LARGE SCALE GENOMIC DNA]</scope>
    <source>
        <strain evidence="5 6">DSM 44189</strain>
    </source>
</reference>
<dbReference type="Proteomes" id="UP001275440">
    <property type="component" value="Unassembled WGS sequence"/>
</dbReference>
<keyword evidence="4" id="KW-0720">Serine protease</keyword>
<evidence type="ECO:0000256" key="2">
    <source>
        <dbReference type="ARBA" id="ARBA00022670"/>
    </source>
</evidence>
<sequence length="215" mass="22469">MRLFLSSYRFGADPAALLRVTGPAGPIAVIANAGDAWPAQARQSAVISEFGPLRALGFEPVEVDLRDHLGAPESLCARLSDFGSVWVRGGNTFVLRAQLARSGGDAVLIELVRSGVLAYAGYSAGACVVTPTLRGVEFSDDPAEVEPTCGIAPQWDGLGLVDFAIVPHAGGSLLDDGGSCRAVEHLTRNGIEFRALTDDEAIVVNTTDGTDTSRC</sequence>
<protein>
    <submittedName>
        <fullName evidence="5">Peptidase</fullName>
    </submittedName>
</protein>
<dbReference type="SUPFAM" id="SSF52317">
    <property type="entry name" value="Class I glutamine amidotransferase-like"/>
    <property type="match status" value="1"/>
</dbReference>
<dbReference type="EMBL" id="WBMO01000001">
    <property type="protein sequence ID" value="MDV2476095.1"/>
    <property type="molecule type" value="Genomic_DNA"/>
</dbReference>
<organism evidence="5 6">
    <name type="scientific">Rhodococcus zopfii</name>
    <dbReference type="NCBI Taxonomy" id="43772"/>
    <lineage>
        <taxon>Bacteria</taxon>
        <taxon>Bacillati</taxon>
        <taxon>Actinomycetota</taxon>
        <taxon>Actinomycetes</taxon>
        <taxon>Mycobacteriales</taxon>
        <taxon>Nocardiaceae</taxon>
        <taxon>Rhodococcus</taxon>
    </lineage>
</organism>
<evidence type="ECO:0000256" key="3">
    <source>
        <dbReference type="ARBA" id="ARBA00022801"/>
    </source>
</evidence>
<evidence type="ECO:0000313" key="5">
    <source>
        <dbReference type="EMBL" id="MDV2476095.1"/>
    </source>
</evidence>
<dbReference type="InterPro" id="IPR029062">
    <property type="entry name" value="Class_I_gatase-like"/>
</dbReference>
<dbReference type="RefSeq" id="WP_371304721.1">
    <property type="nucleotide sequence ID" value="NZ_JAWKJJ010000001.1"/>
</dbReference>
<keyword evidence="2" id="KW-0645">Protease</keyword>
<dbReference type="Pfam" id="PF03575">
    <property type="entry name" value="Peptidase_S51"/>
    <property type="match status" value="1"/>
</dbReference>
<dbReference type="InterPro" id="IPR005320">
    <property type="entry name" value="Peptidase_S51"/>
</dbReference>
<comment type="caution">
    <text evidence="5">The sequence shown here is derived from an EMBL/GenBank/DDBJ whole genome shotgun (WGS) entry which is preliminary data.</text>
</comment>
<keyword evidence="6" id="KW-1185">Reference proteome</keyword>
<gene>
    <name evidence="5" type="ORF">F8M49_13435</name>
</gene>
<evidence type="ECO:0000313" key="6">
    <source>
        <dbReference type="Proteomes" id="UP001275440"/>
    </source>
</evidence>
<comment type="similarity">
    <text evidence="1">Belongs to the peptidase S51 family.</text>
</comment>
<evidence type="ECO:0000256" key="1">
    <source>
        <dbReference type="ARBA" id="ARBA00006534"/>
    </source>
</evidence>
<proteinExistence type="inferred from homology"/>
<keyword evidence="3" id="KW-0378">Hydrolase</keyword>
<evidence type="ECO:0000256" key="4">
    <source>
        <dbReference type="ARBA" id="ARBA00022825"/>
    </source>
</evidence>
<name>A0ABU3WQ24_9NOCA</name>
<dbReference type="Gene3D" id="3.40.50.880">
    <property type="match status" value="1"/>
</dbReference>
<accession>A0ABU3WQ24</accession>